<dbReference type="Proteomes" id="UP001367676">
    <property type="component" value="Unassembled WGS sequence"/>
</dbReference>
<dbReference type="EMBL" id="JBBCAQ010000034">
    <property type="protein sequence ID" value="KAK7580164.1"/>
    <property type="molecule type" value="Genomic_DNA"/>
</dbReference>
<evidence type="ECO:0000313" key="2">
    <source>
        <dbReference type="Proteomes" id="UP001367676"/>
    </source>
</evidence>
<reference evidence="1 2" key="1">
    <citation type="submission" date="2024-03" db="EMBL/GenBank/DDBJ databases">
        <title>Adaptation during the transition from Ophiocordyceps entomopathogen to insect associate is accompanied by gene loss and intensified selection.</title>
        <authorList>
            <person name="Ward C.M."/>
            <person name="Onetto C.A."/>
            <person name="Borneman A.R."/>
        </authorList>
    </citation>
    <scope>NUCLEOTIDE SEQUENCE [LARGE SCALE GENOMIC DNA]</scope>
    <source>
        <strain evidence="1">AWRI1</strain>
        <tissue evidence="1">Single Adult Female</tissue>
    </source>
</reference>
<dbReference type="AlphaFoldDB" id="A0AAN9TDL7"/>
<organism evidence="1 2">
    <name type="scientific">Parthenolecanium corni</name>
    <dbReference type="NCBI Taxonomy" id="536013"/>
    <lineage>
        <taxon>Eukaryota</taxon>
        <taxon>Metazoa</taxon>
        <taxon>Ecdysozoa</taxon>
        <taxon>Arthropoda</taxon>
        <taxon>Hexapoda</taxon>
        <taxon>Insecta</taxon>
        <taxon>Pterygota</taxon>
        <taxon>Neoptera</taxon>
        <taxon>Paraneoptera</taxon>
        <taxon>Hemiptera</taxon>
        <taxon>Sternorrhyncha</taxon>
        <taxon>Coccoidea</taxon>
        <taxon>Coccidae</taxon>
        <taxon>Parthenolecanium</taxon>
    </lineage>
</organism>
<name>A0AAN9TDL7_9HEMI</name>
<accession>A0AAN9TDL7</accession>
<comment type="caution">
    <text evidence="1">The sequence shown here is derived from an EMBL/GenBank/DDBJ whole genome shotgun (WGS) entry which is preliminary data.</text>
</comment>
<protein>
    <submittedName>
        <fullName evidence="1">Uncharacterized protein</fullName>
    </submittedName>
</protein>
<keyword evidence="2" id="KW-1185">Reference proteome</keyword>
<proteinExistence type="predicted"/>
<gene>
    <name evidence="1" type="ORF">V9T40_000793</name>
</gene>
<sequence>MHFLHLDKDFKLGEIPKLGITIRHGVSYRLNDIPPRRHGYSTQPQNFPDPSNLFTRRDELQPIQREIPALEPDWVEEVEYCPPGAPRPQIVLDRAFMLAIGNKLFALSLLGVEQMDVSDDCQQFTNAKDRNGQEAECHGEEAINRLL</sequence>
<evidence type="ECO:0000313" key="1">
    <source>
        <dbReference type="EMBL" id="KAK7580164.1"/>
    </source>
</evidence>